<dbReference type="SMART" id="SM00355">
    <property type="entry name" value="ZnF_C2H2"/>
    <property type="match status" value="3"/>
</dbReference>
<organism evidence="3 4">
    <name type="scientific">Xylaria hypoxylon</name>
    <dbReference type="NCBI Taxonomy" id="37992"/>
    <lineage>
        <taxon>Eukaryota</taxon>
        <taxon>Fungi</taxon>
        <taxon>Dikarya</taxon>
        <taxon>Ascomycota</taxon>
        <taxon>Pezizomycotina</taxon>
        <taxon>Sordariomycetes</taxon>
        <taxon>Xylariomycetidae</taxon>
        <taxon>Xylariales</taxon>
        <taxon>Xylariaceae</taxon>
        <taxon>Xylaria</taxon>
    </lineage>
</organism>
<evidence type="ECO:0000256" key="1">
    <source>
        <dbReference type="SAM" id="MobiDB-lite"/>
    </source>
</evidence>
<name>A0A4Z0YLB6_9PEZI</name>
<feature type="compositionally biased region" description="Basic and acidic residues" evidence="1">
    <location>
        <begin position="619"/>
        <end position="633"/>
    </location>
</feature>
<feature type="domain" description="C2H2-type" evidence="2">
    <location>
        <begin position="326"/>
        <end position="354"/>
    </location>
</feature>
<sequence>MASDGATGSIADRVAQSLAAFEAIDTVETEVEPDDSQFIWVQTISDQLSKFKLWAGNIGAHRTGRSSLDYRLRDSSHLHTQVLRLLDDLITSLDEAHSILSGETLPWDQDPGEAGELEEELKDLLKDEDFEFDSELSQLTKGIADAIGNLLRLSISLRNPAPHDRFMSTEYAKVRYFEANDKAHVGAKFPKLSQTIIMRLGQALSQKRQYFRYRESHHDKLARGLFDSGRSEAGAQSTVASSIPLAMRNPGSVPVFGELDEDERSDTGFSQTSFATTAPDSGRLRIPPLPKKSHDGPFECPFCFMLISVSSTHQWKKHVLSDLRPYICLAEDCSAANKEYGRRHEWMNHMLQKHWKSWACPYQCGLNHTTEKNLRQHVTGTHGSVTEMELDAMIARCGRIRSLSPSSPAECPFCQDTMESVRQYQRHVGRHQVDLALFALPRIEDGDEEPGVQNEDQETTPTHSGSYSEALSDGISPTALAEPTETINGIHEEEDEAQWSETASVERPASEDENIVHRSGDIEIEVKRQYSGETGTPAFLLEDLRGTEAEPGWIRGHAAAPRIVRMKLPTLLEPVNTDNHTHQKMDSAQISSPMERINQDDLTPPLYRYVYGPSTATSDKPDSSSRSGRRETDGYMEYFLPADVKRSTSRSGSHEEGIDIKKMPRVKNNSPASPTRHDSHTTATVSPSSRKHEAGSSSSSSDREEGN</sequence>
<evidence type="ECO:0000313" key="4">
    <source>
        <dbReference type="Proteomes" id="UP000297716"/>
    </source>
</evidence>
<dbReference type="OrthoDB" id="6133115at2759"/>
<feature type="domain" description="C2H2-type" evidence="2">
    <location>
        <begin position="358"/>
        <end position="382"/>
    </location>
</feature>
<evidence type="ECO:0000259" key="2">
    <source>
        <dbReference type="SMART" id="SM00355"/>
    </source>
</evidence>
<dbReference type="InterPro" id="IPR013087">
    <property type="entry name" value="Znf_C2H2_type"/>
</dbReference>
<dbReference type="EMBL" id="SKBN01000286">
    <property type="protein sequence ID" value="TGJ79453.1"/>
    <property type="molecule type" value="Genomic_DNA"/>
</dbReference>
<protein>
    <recommendedName>
        <fullName evidence="2">C2H2-type domain-containing protein</fullName>
    </recommendedName>
</protein>
<reference evidence="3 4" key="1">
    <citation type="submission" date="2019-03" db="EMBL/GenBank/DDBJ databases">
        <title>Draft genome sequence of Xylaria hypoxylon DSM 108379, a ubiquitous saprotrophic-parasitic fungi on hardwood.</title>
        <authorList>
            <person name="Buettner E."/>
            <person name="Leonhardt S."/>
            <person name="Gebauer A.M."/>
            <person name="Liers C."/>
            <person name="Hofrichter M."/>
            <person name="Kellner H."/>
        </authorList>
    </citation>
    <scope>NUCLEOTIDE SEQUENCE [LARGE SCALE GENOMIC DNA]</scope>
    <source>
        <strain evidence="3 4">DSM 108379</strain>
    </source>
</reference>
<dbReference type="PANTHER" id="PTHR35391:SF7">
    <property type="entry name" value="C2H2-TYPE DOMAIN-CONTAINING PROTEIN"/>
    <property type="match status" value="1"/>
</dbReference>
<feature type="region of interest" description="Disordered" evidence="1">
    <location>
        <begin position="446"/>
        <end position="473"/>
    </location>
</feature>
<feature type="compositionally biased region" description="Basic and acidic residues" evidence="1">
    <location>
        <begin position="652"/>
        <end position="662"/>
    </location>
</feature>
<evidence type="ECO:0000313" key="3">
    <source>
        <dbReference type="EMBL" id="TGJ79453.1"/>
    </source>
</evidence>
<dbReference type="Pfam" id="PF26082">
    <property type="entry name" value="zf-C2H2_AcuF"/>
    <property type="match status" value="1"/>
</dbReference>
<dbReference type="InterPro" id="IPR058925">
    <property type="entry name" value="zf-C2H2_AcuF"/>
</dbReference>
<proteinExistence type="predicted"/>
<feature type="domain" description="C2H2-type" evidence="2">
    <location>
        <begin position="409"/>
        <end position="431"/>
    </location>
</feature>
<dbReference type="AlphaFoldDB" id="A0A4Z0YLB6"/>
<dbReference type="STRING" id="37992.A0A4Z0YLB6"/>
<feature type="compositionally biased region" description="Polar residues" evidence="1">
    <location>
        <begin position="459"/>
        <end position="469"/>
    </location>
</feature>
<feature type="region of interest" description="Disordered" evidence="1">
    <location>
        <begin position="492"/>
        <end position="518"/>
    </location>
</feature>
<feature type="region of interest" description="Disordered" evidence="1">
    <location>
        <begin position="576"/>
        <end position="707"/>
    </location>
</feature>
<feature type="compositionally biased region" description="Basic and acidic residues" evidence="1">
    <location>
        <begin position="508"/>
        <end position="518"/>
    </location>
</feature>
<keyword evidence="4" id="KW-1185">Reference proteome</keyword>
<feature type="compositionally biased region" description="Acidic residues" evidence="1">
    <location>
        <begin position="446"/>
        <end position="458"/>
    </location>
</feature>
<gene>
    <name evidence="3" type="ORF">E0Z10_g9300</name>
</gene>
<dbReference type="PANTHER" id="PTHR35391">
    <property type="entry name" value="C2H2-TYPE DOMAIN-CONTAINING PROTEIN-RELATED"/>
    <property type="match status" value="1"/>
</dbReference>
<comment type="caution">
    <text evidence="3">The sequence shown here is derived from an EMBL/GenBank/DDBJ whole genome shotgun (WGS) entry which is preliminary data.</text>
</comment>
<accession>A0A4Z0YLB6</accession>
<dbReference type="Proteomes" id="UP000297716">
    <property type="component" value="Unassembled WGS sequence"/>
</dbReference>